<sequence>MSQSENFQSVNSESVISSLSADDGVLRGCNRSAKIVRSLTRENSGVDPLFAEGITFEVGMRIATSFVGMMWRNDMDGSIFLYWKLGK</sequence>
<accession>A0ABQ7BQ30</accession>
<evidence type="ECO:0000313" key="1">
    <source>
        <dbReference type="EMBL" id="KAF3534175.1"/>
    </source>
</evidence>
<reference evidence="1 2" key="1">
    <citation type="journal article" date="2020" name="BMC Genomics">
        <title>Intraspecific diversification of the crop wild relative Brassica cretica Lam. using demographic model selection.</title>
        <authorList>
            <person name="Kioukis A."/>
            <person name="Michalopoulou V.A."/>
            <person name="Briers L."/>
            <person name="Pirintsos S."/>
            <person name="Studholme D.J."/>
            <person name="Pavlidis P."/>
            <person name="Sarris P.F."/>
        </authorList>
    </citation>
    <scope>NUCLEOTIDE SEQUENCE [LARGE SCALE GENOMIC DNA]</scope>
    <source>
        <strain evidence="2">cv. PFS-1207/04</strain>
    </source>
</reference>
<proteinExistence type="predicted"/>
<protein>
    <submittedName>
        <fullName evidence="1">Uncharacterized protein</fullName>
    </submittedName>
</protein>
<organism evidence="1 2">
    <name type="scientific">Brassica cretica</name>
    <name type="common">Mustard</name>
    <dbReference type="NCBI Taxonomy" id="69181"/>
    <lineage>
        <taxon>Eukaryota</taxon>
        <taxon>Viridiplantae</taxon>
        <taxon>Streptophyta</taxon>
        <taxon>Embryophyta</taxon>
        <taxon>Tracheophyta</taxon>
        <taxon>Spermatophyta</taxon>
        <taxon>Magnoliopsida</taxon>
        <taxon>eudicotyledons</taxon>
        <taxon>Gunneridae</taxon>
        <taxon>Pentapetalae</taxon>
        <taxon>rosids</taxon>
        <taxon>malvids</taxon>
        <taxon>Brassicales</taxon>
        <taxon>Brassicaceae</taxon>
        <taxon>Brassiceae</taxon>
        <taxon>Brassica</taxon>
    </lineage>
</organism>
<gene>
    <name evidence="1" type="ORF">DY000_02040492</name>
</gene>
<name>A0ABQ7BQ30_BRACR</name>
<dbReference type="EMBL" id="QGKV02001507">
    <property type="protein sequence ID" value="KAF3534175.1"/>
    <property type="molecule type" value="Genomic_DNA"/>
</dbReference>
<comment type="caution">
    <text evidence="1">The sequence shown here is derived from an EMBL/GenBank/DDBJ whole genome shotgun (WGS) entry which is preliminary data.</text>
</comment>
<evidence type="ECO:0000313" key="2">
    <source>
        <dbReference type="Proteomes" id="UP000266723"/>
    </source>
</evidence>
<keyword evidence="2" id="KW-1185">Reference proteome</keyword>
<dbReference type="Proteomes" id="UP000266723">
    <property type="component" value="Unassembled WGS sequence"/>
</dbReference>